<dbReference type="PANTHER" id="PTHR13817">
    <property type="entry name" value="TITIN"/>
    <property type="match status" value="1"/>
</dbReference>
<dbReference type="GO" id="GO:0045202">
    <property type="term" value="C:synapse"/>
    <property type="evidence" value="ECO:0007669"/>
    <property type="project" value="TreeGrafter"/>
</dbReference>
<dbReference type="InterPro" id="IPR036116">
    <property type="entry name" value="FN3_sf"/>
</dbReference>
<dbReference type="STRING" id="283909.R7VIW8"/>
<keyword evidence="3" id="KW-0812">Transmembrane</keyword>
<dbReference type="PROSITE" id="PS50853">
    <property type="entry name" value="FN3"/>
    <property type="match status" value="12"/>
</dbReference>
<feature type="transmembrane region" description="Helical" evidence="3">
    <location>
        <begin position="1212"/>
        <end position="1235"/>
    </location>
</feature>
<evidence type="ECO:0000313" key="5">
    <source>
        <dbReference type="EMBL" id="ELU15655.1"/>
    </source>
</evidence>
<dbReference type="OMA" id="VNISFRW"/>
<dbReference type="SUPFAM" id="SSF49265">
    <property type="entry name" value="Fibronectin type III"/>
    <property type="match status" value="7"/>
</dbReference>
<dbReference type="GO" id="GO:0007156">
    <property type="term" value="P:homophilic cell adhesion via plasma membrane adhesion molecules"/>
    <property type="evidence" value="ECO:0007669"/>
    <property type="project" value="TreeGrafter"/>
</dbReference>
<keyword evidence="3" id="KW-1133">Transmembrane helix</keyword>
<feature type="domain" description="Fibronectin type-III" evidence="4">
    <location>
        <begin position="906"/>
        <end position="1002"/>
    </location>
</feature>
<dbReference type="SMART" id="SM00060">
    <property type="entry name" value="FN3"/>
    <property type="match status" value="12"/>
</dbReference>
<dbReference type="EMBL" id="KB293691">
    <property type="protein sequence ID" value="ELU15655.1"/>
    <property type="molecule type" value="Genomic_DNA"/>
</dbReference>
<proteinExistence type="predicted"/>
<dbReference type="FunFam" id="2.60.40.10:FF:000028">
    <property type="entry name" value="Neuronal cell adhesion molecule"/>
    <property type="match status" value="3"/>
</dbReference>
<feature type="region of interest" description="Disordered" evidence="2">
    <location>
        <begin position="1279"/>
        <end position="1389"/>
    </location>
</feature>
<feature type="compositionally biased region" description="Low complexity" evidence="2">
    <location>
        <begin position="1327"/>
        <end position="1338"/>
    </location>
</feature>
<dbReference type="FunFam" id="2.60.40.10:FF:000360">
    <property type="entry name" value="Sidekick cell adhesion molecule 2"/>
    <property type="match status" value="1"/>
</dbReference>
<dbReference type="GO" id="GO:0007416">
    <property type="term" value="P:synapse assembly"/>
    <property type="evidence" value="ECO:0007669"/>
    <property type="project" value="TreeGrafter"/>
</dbReference>
<feature type="domain" description="Fibronectin type-III" evidence="4">
    <location>
        <begin position="293"/>
        <end position="391"/>
    </location>
</feature>
<dbReference type="PRINTS" id="PR00014">
    <property type="entry name" value="FNTYPEIII"/>
</dbReference>
<feature type="domain" description="Fibronectin type-III" evidence="4">
    <location>
        <begin position="90"/>
        <end position="191"/>
    </location>
</feature>
<organism evidence="5">
    <name type="scientific">Capitella teleta</name>
    <name type="common">Polychaete worm</name>
    <dbReference type="NCBI Taxonomy" id="283909"/>
    <lineage>
        <taxon>Eukaryota</taxon>
        <taxon>Metazoa</taxon>
        <taxon>Spiralia</taxon>
        <taxon>Lophotrochozoa</taxon>
        <taxon>Annelida</taxon>
        <taxon>Polychaeta</taxon>
        <taxon>Sedentaria</taxon>
        <taxon>Scolecida</taxon>
        <taxon>Capitellidae</taxon>
        <taxon>Capitella</taxon>
    </lineage>
</organism>
<keyword evidence="7" id="KW-1185">Reference proteome</keyword>
<feature type="domain" description="Fibronectin type-III" evidence="4">
    <location>
        <begin position="600"/>
        <end position="699"/>
    </location>
</feature>
<reference evidence="5 7" key="2">
    <citation type="journal article" date="2013" name="Nature">
        <title>Insights into bilaterian evolution from three spiralian genomes.</title>
        <authorList>
            <person name="Simakov O."/>
            <person name="Marletaz F."/>
            <person name="Cho S.J."/>
            <person name="Edsinger-Gonzales E."/>
            <person name="Havlak P."/>
            <person name="Hellsten U."/>
            <person name="Kuo D.H."/>
            <person name="Larsson T."/>
            <person name="Lv J."/>
            <person name="Arendt D."/>
            <person name="Savage R."/>
            <person name="Osoegawa K."/>
            <person name="de Jong P."/>
            <person name="Grimwood J."/>
            <person name="Chapman J.A."/>
            <person name="Shapiro H."/>
            <person name="Aerts A."/>
            <person name="Otillar R.P."/>
            <person name="Terry A.Y."/>
            <person name="Boore J.L."/>
            <person name="Grigoriev I.V."/>
            <person name="Lindberg D.R."/>
            <person name="Seaver E.C."/>
            <person name="Weisblat D.A."/>
            <person name="Putnam N.H."/>
            <person name="Rokhsar D.S."/>
        </authorList>
    </citation>
    <scope>NUCLEOTIDE SEQUENCE</scope>
    <source>
        <strain evidence="5 7">I ESC-2004</strain>
    </source>
</reference>
<keyword evidence="3" id="KW-0472">Membrane</keyword>
<feature type="domain" description="Fibronectin type-III" evidence="4">
    <location>
        <begin position="1"/>
        <end position="85"/>
    </location>
</feature>
<feature type="domain" description="Fibronectin type-III" evidence="4">
    <location>
        <begin position="1006"/>
        <end position="1103"/>
    </location>
</feature>
<dbReference type="EnsemblMetazoa" id="CapteT52109">
    <property type="protein sequence ID" value="CapteP52109"/>
    <property type="gene ID" value="CapteG52109"/>
</dbReference>
<feature type="domain" description="Fibronectin type-III" evidence="4">
    <location>
        <begin position="804"/>
        <end position="901"/>
    </location>
</feature>
<dbReference type="Pfam" id="PF00041">
    <property type="entry name" value="fn3"/>
    <property type="match status" value="12"/>
</dbReference>
<dbReference type="EMBL" id="AMQN01004512">
    <property type="status" value="NOT_ANNOTATED_CDS"/>
    <property type="molecule type" value="Genomic_DNA"/>
</dbReference>
<dbReference type="FunCoup" id="R7VIW8">
    <property type="interactions" value="303"/>
</dbReference>
<dbReference type="InterPro" id="IPR050964">
    <property type="entry name" value="Striated_Muscle_Regulatory"/>
</dbReference>
<feature type="domain" description="Fibronectin type-III" evidence="4">
    <location>
        <begin position="499"/>
        <end position="596"/>
    </location>
</feature>
<dbReference type="PANTHER" id="PTHR13817:SF166">
    <property type="entry name" value="NEURONAL IGCAM-RELATED"/>
    <property type="match status" value="1"/>
</dbReference>
<reference evidence="7" key="1">
    <citation type="submission" date="2012-12" db="EMBL/GenBank/DDBJ databases">
        <authorList>
            <person name="Hellsten U."/>
            <person name="Grimwood J."/>
            <person name="Chapman J.A."/>
            <person name="Shapiro H."/>
            <person name="Aerts A."/>
            <person name="Otillar R.P."/>
            <person name="Terry A.Y."/>
            <person name="Boore J.L."/>
            <person name="Simakov O."/>
            <person name="Marletaz F."/>
            <person name="Cho S.-J."/>
            <person name="Edsinger-Gonzales E."/>
            <person name="Havlak P."/>
            <person name="Kuo D.-H."/>
            <person name="Larsson T."/>
            <person name="Lv J."/>
            <person name="Arendt D."/>
            <person name="Savage R."/>
            <person name="Osoegawa K."/>
            <person name="de Jong P."/>
            <person name="Lindberg D.R."/>
            <person name="Seaver E.C."/>
            <person name="Weisblat D.A."/>
            <person name="Putnam N.H."/>
            <person name="Grigoriev I.V."/>
            <person name="Rokhsar D.S."/>
        </authorList>
    </citation>
    <scope>NUCLEOTIDE SEQUENCE</scope>
    <source>
        <strain evidence="7">I ESC-2004</strain>
    </source>
</reference>
<dbReference type="Gene3D" id="2.60.40.10">
    <property type="entry name" value="Immunoglobulins"/>
    <property type="match status" value="12"/>
</dbReference>
<dbReference type="Proteomes" id="UP000014760">
    <property type="component" value="Unassembled WGS sequence"/>
</dbReference>
<feature type="domain" description="Fibronectin type-III" evidence="4">
    <location>
        <begin position="1104"/>
        <end position="1203"/>
    </location>
</feature>
<dbReference type="InterPro" id="IPR003961">
    <property type="entry name" value="FN3_dom"/>
</dbReference>
<name>R7VIW8_CAPTE</name>
<feature type="compositionally biased region" description="Polar residues" evidence="2">
    <location>
        <begin position="1363"/>
        <end position="1380"/>
    </location>
</feature>
<dbReference type="InterPro" id="IPR013783">
    <property type="entry name" value="Ig-like_fold"/>
</dbReference>
<feature type="non-terminal residue" evidence="5">
    <location>
        <position position="1389"/>
    </location>
</feature>
<evidence type="ECO:0000256" key="2">
    <source>
        <dbReference type="SAM" id="MobiDB-lite"/>
    </source>
</evidence>
<feature type="domain" description="Fibronectin type-III" evidence="4">
    <location>
        <begin position="195"/>
        <end position="289"/>
    </location>
</feature>
<evidence type="ECO:0000313" key="7">
    <source>
        <dbReference type="Proteomes" id="UP000014760"/>
    </source>
</evidence>
<feature type="domain" description="Fibronectin type-III" evidence="4">
    <location>
        <begin position="703"/>
        <end position="799"/>
    </location>
</feature>
<feature type="compositionally biased region" description="Pro residues" evidence="2">
    <location>
        <begin position="1293"/>
        <end position="1309"/>
    </location>
</feature>
<evidence type="ECO:0000313" key="6">
    <source>
        <dbReference type="EnsemblMetazoa" id="CapteP52109"/>
    </source>
</evidence>
<dbReference type="OrthoDB" id="6158926at2759"/>
<feature type="domain" description="Fibronectin type-III" evidence="4">
    <location>
        <begin position="396"/>
        <end position="494"/>
    </location>
</feature>
<gene>
    <name evidence="5" type="ORF">CAPTEDRAFT_52109</name>
</gene>
<feature type="non-terminal residue" evidence="5">
    <location>
        <position position="1"/>
    </location>
</feature>
<protein>
    <recommendedName>
        <fullName evidence="4">Fibronectin type-III domain-containing protein</fullName>
    </recommendedName>
</protein>
<evidence type="ECO:0000259" key="4">
    <source>
        <dbReference type="PROSITE" id="PS50853"/>
    </source>
</evidence>
<accession>R7VIW8</accession>
<evidence type="ECO:0000256" key="1">
    <source>
        <dbReference type="ARBA" id="ARBA00022737"/>
    </source>
</evidence>
<keyword evidence="1" id="KW-0677">Repeat</keyword>
<dbReference type="CDD" id="cd00063">
    <property type="entry name" value="FN3"/>
    <property type="match status" value="12"/>
</dbReference>
<dbReference type="HOGENOM" id="CLU_001875_0_0_1"/>
<sequence>IITWQAPDADKWNGALLGYMISYKPSGYPDSTLEHENITSYDIHSLMYELKGLIIFQEYEIAVAAYNRKGVGVYSDYVSIRTQEGIPTAPPTDIQATPINSTCIKVTWMPPDSQFINGINQGYRIYAQRIDTEDSQLEIPFPSDTSNMLGLQTGFLLELRKFTEYRITVLCFTSKGNGPLSSAVNAVTLEDVPDAVVHLRFNNILDTSLGVLWSPPLKTNGILTGYSLSYMRKDQTITKVTEELAPNVHNYTIRGLTATTTYTIEVTAHTRVGPGPVSRADIASGVPPVAPEPPRNLALTNIRARTVMLQFVPGFSGYTSISKWIIEAQSNDNEDPLSWSSIYEATEPSASSLTVRGLHPYTRYRLRMIAENIANQSRPSEATRWFETIQAEPSSPPADVSVRAYNETAMRVRWTPLPARDWNGEQRGYRVEYTSVDASLMPSWKAVNVDSENANSFMLAGLEEWTEYQVRVAAFNKVGHSADSPVVKDSTREAAPTAGPSNITASAVNSTSIYLTWGEVPKRHQNGLIRGYKVKYSSVQENIGDSEVVIESNQVFEVYLTDLRKYVWYDLQLLAYTRIGDGSLSNPPLSIRTDEDKPGPPSAVYFPDVTNSAVKVVWEPPREPNGVIRGYRVAYGQRVEPPSEQTYTIVDDTLNKDRRSYEVFDLMRNTYYVFSITAETRLGWGVPYQLEVYTIINRRVPNAPSQPRFGLSQIGDRWVTISWTPGSDGYGPIRNYTVQVQRSMQPYLTLRDYIPSGALEHNITDLRPNTRYKFRVAASNDIGLGPFSAPSEEATTKQAAPESSPLDLKVIPMTTSSVLVTWQPPPDDTWNGPLMGYNVEYREVDTGSAWRSDKLFNAALTSMTVYSLQLFKTYEFRICAFNSLGQSEWSPHSLSYMTSFAVPLATPLNVRVETRGSTEIMLFWDPPPVDTQNGDLLGYKVFFWVSGHKDSAELQTVSASKTSTLLSGLQMYTEYAAILLAYNAAGDGPNTTVPVVARTSEGVPSAPGQIHFMIAELNAVNVSWSEPATPNGLIELYEVSYFMDSLVDGQFRSVQVKLAGDRHYYVARELTPAVEYVFQVRAKTGLAWGPHLEGNITVKPLVGAPDKPTKPRATRDGSTLVVVWENGLEGAAPIAGYIIQAREQGEDVWETSMIKMDAESEVVLSFLNFKAKTEYQFRVLAYNNVYGISVPSEPSEYIETPDIHQKPFYKQWWFLVIAALVGLILIIIVASLLCLTGRNNEVHYYVSTDPSIPRTTVQLSENGAIVHDEEGFATFEMRRSQRGTLRSTRPKAPKPPPAAIAPRIPPRPSPGSINYSDDEGKFPDDNSSSLSEKPSDISSSEESDDDVKPPPPPEFNHTYVNGDVQQSWQRQHSVPSSQYSGAYAYPESE</sequence>
<reference evidence="6" key="3">
    <citation type="submission" date="2015-06" db="UniProtKB">
        <authorList>
            <consortium name="EnsemblMetazoa"/>
        </authorList>
    </citation>
    <scope>IDENTIFICATION</scope>
</reference>
<dbReference type="FunFam" id="2.60.40.10:FF:000209">
    <property type="entry name" value="Sidekick cell adhesion molecule 2"/>
    <property type="match status" value="1"/>
</dbReference>
<evidence type="ECO:0000256" key="3">
    <source>
        <dbReference type="SAM" id="Phobius"/>
    </source>
</evidence>